<dbReference type="RefSeq" id="WP_306705730.1">
    <property type="nucleotide sequence ID" value="NZ_JAUJFI010000037.1"/>
</dbReference>
<accession>A0ABU0WFS1</accession>
<dbReference type="EMBL" id="JAUJFI010000037">
    <property type="protein sequence ID" value="MDQ2103062.1"/>
    <property type="molecule type" value="Genomic_DNA"/>
</dbReference>
<proteinExistence type="predicted"/>
<name>A0ABU0WFS1_9PROT</name>
<keyword evidence="2" id="KW-1185">Reference proteome</keyword>
<dbReference type="Proteomes" id="UP001227317">
    <property type="component" value="Unassembled WGS sequence"/>
</dbReference>
<sequence length="169" mass="18547">MDRPVELRMSNGRMAFGDVPEHIDEKLQAAVKARPDAAACEALLWEAHRLGPRVLPVFYALYKFYFNRKRFTDAERVAMIGLDAAAREGGYAGDWRSLRADSTDWTTEGAPRFTLFTLKALAFISLRSERVEEATAILGKLAEIDPQDQVGYGVIAALAKGLDGAAGGQ</sequence>
<organism evidence="1 2">
    <name type="scientific">Azospirillum isscasi</name>
    <dbReference type="NCBI Taxonomy" id="3053926"/>
    <lineage>
        <taxon>Bacteria</taxon>
        <taxon>Pseudomonadati</taxon>
        <taxon>Pseudomonadota</taxon>
        <taxon>Alphaproteobacteria</taxon>
        <taxon>Rhodospirillales</taxon>
        <taxon>Azospirillaceae</taxon>
        <taxon>Azospirillum</taxon>
    </lineage>
</organism>
<evidence type="ECO:0000313" key="2">
    <source>
        <dbReference type="Proteomes" id="UP001227317"/>
    </source>
</evidence>
<reference evidence="1 2" key="1">
    <citation type="submission" date="2023-06" db="EMBL/GenBank/DDBJ databases">
        <title>Azospirillum isscasensis sp.nov, a bacterium isolated from rhizosphere soil of rice.</title>
        <authorList>
            <person name="Wang H."/>
        </authorList>
    </citation>
    <scope>NUCLEOTIDE SEQUENCE [LARGE SCALE GENOMIC DNA]</scope>
    <source>
        <strain evidence="1 2">C340-1</strain>
    </source>
</reference>
<gene>
    <name evidence="1" type="ORF">QSG27_10195</name>
</gene>
<evidence type="ECO:0008006" key="3">
    <source>
        <dbReference type="Google" id="ProtNLM"/>
    </source>
</evidence>
<comment type="caution">
    <text evidence="1">The sequence shown here is derived from an EMBL/GenBank/DDBJ whole genome shotgun (WGS) entry which is preliminary data.</text>
</comment>
<evidence type="ECO:0000313" key="1">
    <source>
        <dbReference type="EMBL" id="MDQ2103062.1"/>
    </source>
</evidence>
<protein>
    <recommendedName>
        <fullName evidence="3">Tetratricopeptide repeat protein</fullName>
    </recommendedName>
</protein>